<sequence length="82" mass="8693">MLVSSVACGHCADAEIVLERACAEGLVDLEVVDAESDRGAALLAQYRPAMFPLVLLDGEFFSAGRLPRGPLARVLGVPRARI</sequence>
<dbReference type="InterPro" id="IPR036249">
    <property type="entry name" value="Thioredoxin-like_sf"/>
</dbReference>
<dbReference type="SUPFAM" id="SSF52833">
    <property type="entry name" value="Thioredoxin-like"/>
    <property type="match status" value="1"/>
</dbReference>
<evidence type="ECO:0000313" key="2">
    <source>
        <dbReference type="Proteomes" id="UP000309893"/>
    </source>
</evidence>
<dbReference type="OrthoDB" id="8779161at2"/>
<reference evidence="1 2" key="1">
    <citation type="submission" date="2019-04" db="EMBL/GenBank/DDBJ databases">
        <title>Microbes associate with the intestines of laboratory mice.</title>
        <authorList>
            <person name="Navarre W."/>
            <person name="Wong E."/>
            <person name="Huang K."/>
            <person name="Tropini C."/>
            <person name="Ng K."/>
            <person name="Yu B."/>
        </authorList>
    </citation>
    <scope>NUCLEOTIDE SEQUENCE [LARGE SCALE GENOMIC DNA]</scope>
    <source>
        <strain evidence="1 2">NM46_B2-13</strain>
    </source>
</reference>
<dbReference type="AlphaFoldDB" id="A0A4S2DCT6"/>
<dbReference type="EMBL" id="SRYO01000001">
    <property type="protein sequence ID" value="TGY39718.1"/>
    <property type="molecule type" value="Genomic_DNA"/>
</dbReference>
<proteinExistence type="predicted"/>
<evidence type="ECO:0000313" key="1">
    <source>
        <dbReference type="EMBL" id="TGY39718.1"/>
    </source>
</evidence>
<protein>
    <submittedName>
        <fullName evidence="1">Glutaredoxin</fullName>
    </submittedName>
</protein>
<comment type="caution">
    <text evidence="1">The sequence shown here is derived from an EMBL/GenBank/DDBJ whole genome shotgun (WGS) entry which is preliminary data.</text>
</comment>
<organism evidence="1 2">
    <name type="scientific">Microbacterium laevaniformans</name>
    <dbReference type="NCBI Taxonomy" id="36807"/>
    <lineage>
        <taxon>Bacteria</taxon>
        <taxon>Bacillati</taxon>
        <taxon>Actinomycetota</taxon>
        <taxon>Actinomycetes</taxon>
        <taxon>Micrococcales</taxon>
        <taxon>Microbacteriaceae</taxon>
        <taxon>Microbacterium</taxon>
    </lineage>
</organism>
<gene>
    <name evidence="1" type="ORF">E5344_03120</name>
</gene>
<dbReference type="Proteomes" id="UP000309893">
    <property type="component" value="Unassembled WGS sequence"/>
</dbReference>
<name>A0A4S2DCT6_9MICO</name>
<accession>A0A4S2DCT6</accession>